<dbReference type="EMBL" id="VTOY01000001">
    <property type="protein sequence ID" value="TYZ24692.1"/>
    <property type="molecule type" value="Genomic_DNA"/>
</dbReference>
<dbReference type="RefSeq" id="WP_149170321.1">
    <property type="nucleotide sequence ID" value="NZ_VTOY01000001.1"/>
</dbReference>
<organism evidence="4 5">
    <name type="scientific">Selenomonas ruminis</name>
    <dbReference type="NCBI Taxonomy" id="2593411"/>
    <lineage>
        <taxon>Bacteria</taxon>
        <taxon>Bacillati</taxon>
        <taxon>Bacillota</taxon>
        <taxon>Negativicutes</taxon>
        <taxon>Selenomonadales</taxon>
        <taxon>Selenomonadaceae</taxon>
        <taxon>Selenomonas</taxon>
    </lineage>
</organism>
<dbReference type="AlphaFoldDB" id="A0A5D6WB65"/>
<keyword evidence="1" id="KW-0175">Coiled coil</keyword>
<dbReference type="InterPro" id="IPR014001">
    <property type="entry name" value="Helicase_ATP-bd"/>
</dbReference>
<dbReference type="Gene3D" id="3.40.50.300">
    <property type="entry name" value="P-loop containing nucleotide triphosphate hydrolases"/>
    <property type="match status" value="2"/>
</dbReference>
<dbReference type="InterPro" id="IPR006935">
    <property type="entry name" value="Helicase/UvrB_N"/>
</dbReference>
<evidence type="ECO:0000256" key="1">
    <source>
        <dbReference type="SAM" id="Coils"/>
    </source>
</evidence>
<dbReference type="Pfam" id="PF08463">
    <property type="entry name" value="EcoEI_R_C"/>
    <property type="match status" value="1"/>
</dbReference>
<evidence type="ECO:0000259" key="3">
    <source>
        <dbReference type="PROSITE" id="PS51194"/>
    </source>
</evidence>
<evidence type="ECO:0000259" key="2">
    <source>
        <dbReference type="PROSITE" id="PS51192"/>
    </source>
</evidence>
<dbReference type="Pfam" id="PF04313">
    <property type="entry name" value="HSDR_N"/>
    <property type="match status" value="1"/>
</dbReference>
<keyword evidence="5" id="KW-1185">Reference proteome</keyword>
<dbReference type="InterPro" id="IPR001650">
    <property type="entry name" value="Helicase_C-like"/>
</dbReference>
<dbReference type="PROSITE" id="PS51194">
    <property type="entry name" value="HELICASE_CTER"/>
    <property type="match status" value="1"/>
</dbReference>
<dbReference type="GO" id="GO:0003677">
    <property type="term" value="F:DNA binding"/>
    <property type="evidence" value="ECO:0007669"/>
    <property type="project" value="UniProtKB-KW"/>
</dbReference>
<gene>
    <name evidence="4" type="ORF">FZ040_01205</name>
</gene>
<dbReference type="OrthoDB" id="9758243at2"/>
<dbReference type="InterPro" id="IPR025285">
    <property type="entry name" value="DUF4145"/>
</dbReference>
<dbReference type="SUPFAM" id="SSF52540">
    <property type="entry name" value="P-loop containing nucleoside triphosphate hydrolases"/>
    <property type="match status" value="2"/>
</dbReference>
<dbReference type="Pfam" id="PF04851">
    <property type="entry name" value="ResIII"/>
    <property type="match status" value="1"/>
</dbReference>
<dbReference type="Proteomes" id="UP000323646">
    <property type="component" value="Unassembled WGS sequence"/>
</dbReference>
<dbReference type="InterPro" id="IPR027417">
    <property type="entry name" value="P-loop_NTPase"/>
</dbReference>
<dbReference type="InterPro" id="IPR050742">
    <property type="entry name" value="Helicase_Restrict-Modif_Enz"/>
</dbReference>
<dbReference type="GO" id="GO:0009035">
    <property type="term" value="F:type I site-specific deoxyribonuclease activity"/>
    <property type="evidence" value="ECO:0007669"/>
    <property type="project" value="UniProtKB-EC"/>
</dbReference>
<comment type="caution">
    <text evidence="4">The sequence shown here is derived from an EMBL/GenBank/DDBJ whole genome shotgun (WGS) entry which is preliminary data.</text>
</comment>
<proteinExistence type="predicted"/>
<dbReference type="CDD" id="cd18032">
    <property type="entry name" value="DEXHc_RE_I_III_res"/>
    <property type="match status" value="1"/>
</dbReference>
<dbReference type="InterPro" id="IPR013670">
    <property type="entry name" value="EcoEI_R_C_dom"/>
</dbReference>
<dbReference type="GO" id="GO:0009307">
    <property type="term" value="P:DNA restriction-modification system"/>
    <property type="evidence" value="ECO:0007669"/>
    <property type="project" value="UniProtKB-KW"/>
</dbReference>
<dbReference type="GO" id="GO:0005829">
    <property type="term" value="C:cytosol"/>
    <property type="evidence" value="ECO:0007669"/>
    <property type="project" value="TreeGrafter"/>
</dbReference>
<protein>
    <submittedName>
        <fullName evidence="4">DUF4145 domain-containing protein</fullName>
    </submittedName>
</protein>
<dbReference type="Pfam" id="PF00271">
    <property type="entry name" value="Helicase_C"/>
    <property type="match status" value="1"/>
</dbReference>
<dbReference type="Pfam" id="PF13643">
    <property type="entry name" value="DUF4145"/>
    <property type="match status" value="1"/>
</dbReference>
<dbReference type="SMART" id="SM00487">
    <property type="entry name" value="DEXDc"/>
    <property type="match status" value="1"/>
</dbReference>
<dbReference type="PANTHER" id="PTHR47396">
    <property type="entry name" value="TYPE I RESTRICTION ENZYME ECOKI R PROTEIN"/>
    <property type="match status" value="1"/>
</dbReference>
<sequence>MMGSNFDFMNQEPKWKHIADRIKKAEQGLSLAPETTAIFCRSALELGIKWVYIQEGLSIADPFKAGRDKELHTLLHSYEFKNVVDNPTLCAMLDRVRRIGNAAAHGESISRSDAILVLRIMFNFFQWMAYCYSDAPTDLQFDDTLLPVEGVDAQQSEKQLANLNAKLCQQDEALSKKEQELVKARADMAEMQRQMQELRKARQQEQSFKVDEITEAETRRRFIDWDLREAGWSIGGNCAIEEAVIDMPNAQGVGFADYILYGADRRPLAIIEAKRTSYSVEKGREQAKLYADSKEREFGRRPFIFLTNGYDIYFLDDASGYDKRRVSGFFSPEDLADRMYQRENRKPMTSVQANPEIAGRPYQLQAIRAVQEAADGMRRRFLLVLATGTGKTRISISLSDLFMVTGWAKRILFLADRTALVTQAMEKYQEFFKERASLANLLEHPEQATTARIVFSTYPTMMNAIDEARGKDGLRKFSPAHFDLIVIDESHRSIYQRYQAIFAYFDAMLLGLTATPKSDVDKNTYRQFHLDNGVPTFEYDFDSAVKQEYLVPFELLNRTTKRLREGIKYKELSEEDKAQMELEMGLEGEEIPDVKNSEINKYFFIRETVEKVLDDLMESGLKIEGGDKLGKTIIFARNRKHAEYIVQVFHERYPEYKEDFIKQVDGSVDYHDHIIKEFTMPNKAPQIAVSVDMLDTGIDVPELVNLVFFKTVHSFSKFWQMIGRGTRLCPDLYGPGQDKDGFRIFDYGGNFEYFEVHGNKGSNDKLQTPISERLFNVQVNVYHLLRLQNDPEEKDFVAELREKILTAVKNLNQDSFRVQQQREYVMRYSEAQTWDVLTEQNVQEIKAHIAQLMTTVDEDESARRFDLLLYSMMLDTLESKDIERKANMVRETAERLSADTLQSISLVQVHADFIKRVRQPEFWEQVTIHKLEQTRKELRDLIRLLTKSKSPIYTVDISDELIELPGVHETPAQYASEAYEKKVTRYLQDHKDNLAVYKLRNNKRLTSTDLKELERILWQELGTEHDYEETYGNLPVGQMVRRIVGMERGAVEEAFAEFLQANRLNSNQMDFVQRIIDYIAQNGVMEREDLLNPIFDSCGDLMDIFAGQETEISKILERVDMVKNNSIEIA</sequence>
<dbReference type="GO" id="GO:0005524">
    <property type="term" value="F:ATP binding"/>
    <property type="evidence" value="ECO:0007669"/>
    <property type="project" value="UniProtKB-KW"/>
</dbReference>
<feature type="domain" description="Helicase C-terminal" evidence="3">
    <location>
        <begin position="608"/>
        <end position="770"/>
    </location>
</feature>
<reference evidence="4 5" key="1">
    <citation type="submission" date="2019-08" db="EMBL/GenBank/DDBJ databases">
        <title>Selenomonas sp. mPRGC5 and Selenomonas sp. mPRGC8 isolated from ruminal fluid of dairy goat (Capra hircus).</title>
        <authorList>
            <person name="Poothong S."/>
            <person name="Nuengjamnong C."/>
            <person name="Tanasupawat S."/>
        </authorList>
    </citation>
    <scope>NUCLEOTIDE SEQUENCE [LARGE SCALE GENOMIC DNA]</scope>
    <source>
        <strain evidence="5">mPRGC5</strain>
    </source>
</reference>
<accession>A0A5D6WB65</accession>
<name>A0A5D6WB65_9FIRM</name>
<dbReference type="InterPro" id="IPR007409">
    <property type="entry name" value="Restrct_endonuc_type1_HsdR_N"/>
</dbReference>
<feature type="coiled-coil region" evidence="1">
    <location>
        <begin position="174"/>
        <end position="208"/>
    </location>
</feature>
<dbReference type="PANTHER" id="PTHR47396:SF1">
    <property type="entry name" value="ATP-DEPENDENT HELICASE IRC3-RELATED"/>
    <property type="match status" value="1"/>
</dbReference>
<feature type="domain" description="Helicase ATP-binding" evidence="2">
    <location>
        <begin position="372"/>
        <end position="534"/>
    </location>
</feature>
<dbReference type="PROSITE" id="PS51192">
    <property type="entry name" value="HELICASE_ATP_BIND_1"/>
    <property type="match status" value="1"/>
</dbReference>
<dbReference type="Gene3D" id="3.90.1570.30">
    <property type="match status" value="1"/>
</dbReference>
<evidence type="ECO:0000313" key="4">
    <source>
        <dbReference type="EMBL" id="TYZ24692.1"/>
    </source>
</evidence>
<dbReference type="CDD" id="cd18799">
    <property type="entry name" value="SF2_C_EcoAI-like"/>
    <property type="match status" value="1"/>
</dbReference>
<evidence type="ECO:0000313" key="5">
    <source>
        <dbReference type="Proteomes" id="UP000323646"/>
    </source>
</evidence>